<organism evidence="1 2">
    <name type="scientific">Cotesia glomerata</name>
    <name type="common">Lepidopteran parasitic wasp</name>
    <name type="synonym">Apanteles glomeratus</name>
    <dbReference type="NCBI Taxonomy" id="32391"/>
    <lineage>
        <taxon>Eukaryota</taxon>
        <taxon>Metazoa</taxon>
        <taxon>Ecdysozoa</taxon>
        <taxon>Arthropoda</taxon>
        <taxon>Hexapoda</taxon>
        <taxon>Insecta</taxon>
        <taxon>Pterygota</taxon>
        <taxon>Neoptera</taxon>
        <taxon>Endopterygota</taxon>
        <taxon>Hymenoptera</taxon>
        <taxon>Apocrita</taxon>
        <taxon>Ichneumonoidea</taxon>
        <taxon>Braconidae</taxon>
        <taxon>Microgastrinae</taxon>
        <taxon>Cotesia</taxon>
    </lineage>
</organism>
<dbReference type="Proteomes" id="UP000826195">
    <property type="component" value="Unassembled WGS sequence"/>
</dbReference>
<accession>A0AAV7IJG0</accession>
<proteinExistence type="predicted"/>
<comment type="caution">
    <text evidence="1">The sequence shown here is derived from an EMBL/GenBank/DDBJ whole genome shotgun (WGS) entry which is preliminary data.</text>
</comment>
<reference evidence="1 2" key="1">
    <citation type="journal article" date="2021" name="J. Hered.">
        <title>A chromosome-level genome assembly of the parasitoid wasp, Cotesia glomerata (Hymenoptera: Braconidae).</title>
        <authorList>
            <person name="Pinto B.J."/>
            <person name="Weis J.J."/>
            <person name="Gamble T."/>
            <person name="Ode P.J."/>
            <person name="Paul R."/>
            <person name="Zaspel J.M."/>
        </authorList>
    </citation>
    <scope>NUCLEOTIDE SEQUENCE [LARGE SCALE GENOMIC DNA]</scope>
    <source>
        <strain evidence="1">CgM1</strain>
    </source>
</reference>
<dbReference type="EMBL" id="JAHXZJ010001492">
    <property type="protein sequence ID" value="KAH0552569.1"/>
    <property type="molecule type" value="Genomic_DNA"/>
</dbReference>
<protein>
    <submittedName>
        <fullName evidence="1">Uncharacterized protein</fullName>
    </submittedName>
</protein>
<keyword evidence="2" id="KW-1185">Reference proteome</keyword>
<gene>
    <name evidence="1" type="ORF">KQX54_012802</name>
</gene>
<sequence length="507" mass="59627">MNDNVRSDEKIFISDLNSDNEMTLLERSNTSEDFIDKGCYNDQQLMVQDEFELDYEAEQFDSISEDKEDEDEDNITITINNDKKTDCSTVAYVCNEADNTYNVTNYEIELKNRIDLKRLHSQSEDLHLFSILKEYRDLKQQYYFLKNIPISERINIPIFYDYQSDKVKRVIVVPHIILKPTIYKVIYNLINTPWLIKPKSKAFRISSDYIQKYIEQINSSKLFRSSSNLQLCRGHIALLSTSYFKIGRAKCLAGLTVAIFCINNTNDVKLVDFITTNHVNIHNFHHNEDQLRDLLEKYNVIKIYCWLPNYGTVHNTLYGNVYWFNEVLIDIQHNRRLFNLYDKINMEKNFDTTTLCVNSIKHSERCSYCNMMRLAIKIFNDEEVDSSLSIINRQPNINSKNKLKELVSLNSQKNLRYPLNENSNKYCKPALQLTHLKAATPIGLYRPTCSQITQRWNKKLSSAKWPNFDCRGRNRSKLFDEEMIAVNKNFSRNIPATRSLMIKLKEP</sequence>
<name>A0AAV7IJG0_COTGL</name>
<dbReference type="AlphaFoldDB" id="A0AAV7IJG0"/>
<evidence type="ECO:0000313" key="1">
    <source>
        <dbReference type="EMBL" id="KAH0552569.1"/>
    </source>
</evidence>
<evidence type="ECO:0000313" key="2">
    <source>
        <dbReference type="Proteomes" id="UP000826195"/>
    </source>
</evidence>